<dbReference type="Pfam" id="PF13340">
    <property type="entry name" value="DUF4096"/>
    <property type="match status" value="1"/>
</dbReference>
<gene>
    <name evidence="3" type="ORF">F6R98_12150</name>
</gene>
<feature type="region of interest" description="Disordered" evidence="1">
    <location>
        <begin position="96"/>
        <end position="133"/>
    </location>
</feature>
<dbReference type="Proteomes" id="UP000325755">
    <property type="component" value="Chromosome"/>
</dbReference>
<reference evidence="3 4" key="1">
    <citation type="submission" date="2019-09" db="EMBL/GenBank/DDBJ databases">
        <title>Ecophysiology of the spiral-shaped methanotroph Methylospira mobilis as revealed by the complete genome sequence.</title>
        <authorList>
            <person name="Oshkin I.Y."/>
            <person name="Dedysh S.N."/>
            <person name="Miroshnikov K."/>
            <person name="Danilova O.V."/>
            <person name="Hakobyan A."/>
            <person name="Liesack W."/>
        </authorList>
    </citation>
    <scope>NUCLEOTIDE SEQUENCE [LARGE SCALE GENOMIC DNA]</scope>
    <source>
        <strain evidence="3 4">Shm1</strain>
    </source>
</reference>
<dbReference type="AlphaFoldDB" id="A0A5Q0BM28"/>
<name>A0A5Q0BM28_9GAMM</name>
<evidence type="ECO:0000256" key="1">
    <source>
        <dbReference type="SAM" id="MobiDB-lite"/>
    </source>
</evidence>
<dbReference type="PANTHER" id="PTHR46637:SF1">
    <property type="entry name" value="BLL5188 PROTEIN"/>
    <property type="match status" value="1"/>
</dbReference>
<evidence type="ECO:0000313" key="4">
    <source>
        <dbReference type="Proteomes" id="UP000325755"/>
    </source>
</evidence>
<dbReference type="PANTHER" id="PTHR46637">
    <property type="entry name" value="TIS1421-TRANSPOSASE PROTEIN A"/>
    <property type="match status" value="1"/>
</dbReference>
<evidence type="ECO:0000313" key="3">
    <source>
        <dbReference type="EMBL" id="QFY43274.1"/>
    </source>
</evidence>
<dbReference type="EMBL" id="CP044205">
    <property type="protein sequence ID" value="QFY43274.1"/>
    <property type="molecule type" value="Genomic_DNA"/>
</dbReference>
<dbReference type="InterPro" id="IPR025161">
    <property type="entry name" value="IS402-like_dom"/>
</dbReference>
<proteinExistence type="predicted"/>
<protein>
    <submittedName>
        <fullName evidence="3">Transposase</fullName>
    </submittedName>
</protein>
<sequence>MERYLSHTGEASACPVDVRGTVPGLSGAVLQILRSGSQWRLLPEAHGNWNAVFKRFSRWSRHGVWRSLFAGCIHHPDVQSVFIDSTINRTHPCTGGAAGGNAGDEALGDNRRAGSAPGFTPSRMPWGIPSNSY</sequence>
<evidence type="ECO:0000259" key="2">
    <source>
        <dbReference type="Pfam" id="PF13340"/>
    </source>
</evidence>
<dbReference type="InterPro" id="IPR052909">
    <property type="entry name" value="Transposase_6_like"/>
</dbReference>
<organism evidence="3 4">
    <name type="scientific">Candidatus Methylospira mobilis</name>
    <dbReference type="NCBI Taxonomy" id="1808979"/>
    <lineage>
        <taxon>Bacteria</taxon>
        <taxon>Pseudomonadati</taxon>
        <taxon>Pseudomonadota</taxon>
        <taxon>Gammaproteobacteria</taxon>
        <taxon>Methylococcales</taxon>
        <taxon>Methylococcaceae</taxon>
        <taxon>Candidatus Methylospira</taxon>
    </lineage>
</organism>
<accession>A0A5Q0BM28</accession>
<keyword evidence="4" id="KW-1185">Reference proteome</keyword>
<dbReference type="InParanoid" id="A0A5Q0BM28"/>
<dbReference type="OrthoDB" id="5563770at2"/>
<feature type="domain" description="Insertion element IS402-like" evidence="2">
    <location>
        <begin position="28"/>
        <end position="69"/>
    </location>
</feature>
<dbReference type="KEGG" id="mmob:F6R98_12150"/>